<dbReference type="SMART" id="SM01329">
    <property type="entry name" value="Iso_dh"/>
    <property type="match status" value="1"/>
</dbReference>
<keyword evidence="3" id="KW-0479">Metal-binding</keyword>
<dbReference type="Proteomes" id="UP000251241">
    <property type="component" value="Unassembled WGS sequence"/>
</dbReference>
<dbReference type="GO" id="GO:0046872">
    <property type="term" value="F:metal ion binding"/>
    <property type="evidence" value="ECO:0007669"/>
    <property type="project" value="UniProtKB-KW"/>
</dbReference>
<keyword evidence="7" id="KW-0100">Branched-chain amino acid biosynthesis</keyword>
<dbReference type="GO" id="GO:0005829">
    <property type="term" value="C:cytosol"/>
    <property type="evidence" value="ECO:0007669"/>
    <property type="project" value="TreeGrafter"/>
</dbReference>
<evidence type="ECO:0000256" key="3">
    <source>
        <dbReference type="ARBA" id="ARBA00022723"/>
    </source>
</evidence>
<evidence type="ECO:0000259" key="8">
    <source>
        <dbReference type="SMART" id="SM01329"/>
    </source>
</evidence>
<organism evidence="9 10">
    <name type="scientific">Sphingobacterium multivorum</name>
    <dbReference type="NCBI Taxonomy" id="28454"/>
    <lineage>
        <taxon>Bacteria</taxon>
        <taxon>Pseudomonadati</taxon>
        <taxon>Bacteroidota</taxon>
        <taxon>Sphingobacteriia</taxon>
        <taxon>Sphingobacteriales</taxon>
        <taxon>Sphingobacteriaceae</taxon>
        <taxon>Sphingobacterium</taxon>
    </lineage>
</organism>
<dbReference type="GO" id="GO:0003862">
    <property type="term" value="F:3-isopropylmalate dehydrogenase activity"/>
    <property type="evidence" value="ECO:0007669"/>
    <property type="project" value="UniProtKB-EC"/>
</dbReference>
<evidence type="ECO:0000256" key="4">
    <source>
        <dbReference type="ARBA" id="ARBA00022842"/>
    </source>
</evidence>
<dbReference type="Gene3D" id="3.40.718.10">
    <property type="entry name" value="Isopropylmalate Dehydrogenase"/>
    <property type="match status" value="1"/>
</dbReference>
<accession>A0A2X2IY58</accession>
<gene>
    <name evidence="9" type="primary">leuB_1</name>
    <name evidence="9" type="ORF">NCTC11343_02784</name>
</gene>
<dbReference type="InterPro" id="IPR004429">
    <property type="entry name" value="Isopropylmalate_DH"/>
</dbReference>
<evidence type="ECO:0000256" key="6">
    <source>
        <dbReference type="ARBA" id="ARBA00023027"/>
    </source>
</evidence>
<evidence type="ECO:0000313" key="10">
    <source>
        <dbReference type="Proteomes" id="UP000251241"/>
    </source>
</evidence>
<dbReference type="Pfam" id="PF00180">
    <property type="entry name" value="Iso_dh"/>
    <property type="match status" value="1"/>
</dbReference>
<dbReference type="InterPro" id="IPR024084">
    <property type="entry name" value="IsoPropMal-DH-like_dom"/>
</dbReference>
<protein>
    <submittedName>
        <fullName evidence="9">3-isopropylmalate dehydrogenase</fullName>
        <ecNumber evidence="9">1.1.1.85</ecNumber>
    </submittedName>
</protein>
<dbReference type="GO" id="GO:0009098">
    <property type="term" value="P:L-leucine biosynthetic process"/>
    <property type="evidence" value="ECO:0007669"/>
    <property type="project" value="UniProtKB-KW"/>
</dbReference>
<evidence type="ECO:0000256" key="1">
    <source>
        <dbReference type="ARBA" id="ARBA00022430"/>
    </source>
</evidence>
<evidence type="ECO:0000256" key="5">
    <source>
        <dbReference type="ARBA" id="ARBA00023002"/>
    </source>
</evidence>
<evidence type="ECO:0000256" key="7">
    <source>
        <dbReference type="ARBA" id="ARBA00023304"/>
    </source>
</evidence>
<keyword evidence="6" id="KW-0520">NAD</keyword>
<dbReference type="PANTHER" id="PTHR42979">
    <property type="entry name" value="3-ISOPROPYLMALATE DEHYDROGENASE"/>
    <property type="match status" value="1"/>
</dbReference>
<proteinExistence type="predicted"/>
<dbReference type="EMBL" id="UAUU01000009">
    <property type="protein sequence ID" value="SPZ87222.1"/>
    <property type="molecule type" value="Genomic_DNA"/>
</dbReference>
<dbReference type="EC" id="1.1.1.85" evidence="9"/>
<keyword evidence="2" id="KW-0028">Amino-acid biosynthesis</keyword>
<sequence>MKKNILIIPGDGIGQEVTTWGKKVLEKIGENYGHEFSFDEAIMGHTAIEATGNPLPDETLAKAKASDAILFGAIGHIKYDNDPSAKVRPEQGLLKIRKELGLYANLRPILLFDELLDASSLKPEILQGTDILFFRELTGDVYFGEKNRNEDNTFASDLMNYHRYEVERIARKAYDAARTRNKRLCSVDKANVLETSRLWREVVQEIAKGISGC</sequence>
<keyword evidence="4" id="KW-0460">Magnesium</keyword>
<evidence type="ECO:0000256" key="2">
    <source>
        <dbReference type="ARBA" id="ARBA00022605"/>
    </source>
</evidence>
<reference evidence="9 10" key="1">
    <citation type="submission" date="2018-06" db="EMBL/GenBank/DDBJ databases">
        <authorList>
            <consortium name="Pathogen Informatics"/>
            <person name="Doyle S."/>
        </authorList>
    </citation>
    <scope>NUCLEOTIDE SEQUENCE [LARGE SCALE GENOMIC DNA]</scope>
    <source>
        <strain evidence="9 10">NCTC11343</strain>
    </source>
</reference>
<keyword evidence="5 9" id="KW-0560">Oxidoreductase</keyword>
<dbReference type="AlphaFoldDB" id="A0A2X2IY58"/>
<keyword evidence="1" id="KW-0432">Leucine biosynthesis</keyword>
<dbReference type="PANTHER" id="PTHR42979:SF1">
    <property type="entry name" value="3-ISOPROPYLMALATE DEHYDROGENASE"/>
    <property type="match status" value="1"/>
</dbReference>
<dbReference type="SUPFAM" id="SSF53659">
    <property type="entry name" value="Isocitrate/Isopropylmalate dehydrogenase-like"/>
    <property type="match status" value="1"/>
</dbReference>
<name>A0A2X2IY58_SPHMU</name>
<feature type="domain" description="Isopropylmalate dehydrogenase-like" evidence="8">
    <location>
        <begin position="4"/>
        <end position="212"/>
    </location>
</feature>
<evidence type="ECO:0000313" key="9">
    <source>
        <dbReference type="EMBL" id="SPZ87222.1"/>
    </source>
</evidence>